<comment type="caution">
    <text evidence="1">The sequence shown here is derived from an EMBL/GenBank/DDBJ whole genome shotgun (WGS) entry which is preliminary data.</text>
</comment>
<evidence type="ECO:0000313" key="1">
    <source>
        <dbReference type="EMBL" id="RZB73434.1"/>
    </source>
</evidence>
<organism evidence="1 2">
    <name type="scientific">Glycine soja</name>
    <name type="common">Wild soybean</name>
    <dbReference type="NCBI Taxonomy" id="3848"/>
    <lineage>
        <taxon>Eukaryota</taxon>
        <taxon>Viridiplantae</taxon>
        <taxon>Streptophyta</taxon>
        <taxon>Embryophyta</taxon>
        <taxon>Tracheophyta</taxon>
        <taxon>Spermatophyta</taxon>
        <taxon>Magnoliopsida</taxon>
        <taxon>eudicotyledons</taxon>
        <taxon>Gunneridae</taxon>
        <taxon>Pentapetalae</taxon>
        <taxon>rosids</taxon>
        <taxon>fabids</taxon>
        <taxon>Fabales</taxon>
        <taxon>Fabaceae</taxon>
        <taxon>Papilionoideae</taxon>
        <taxon>50 kb inversion clade</taxon>
        <taxon>NPAAA clade</taxon>
        <taxon>indigoferoid/millettioid clade</taxon>
        <taxon>Phaseoleae</taxon>
        <taxon>Glycine</taxon>
        <taxon>Glycine subgen. Soja</taxon>
    </lineage>
</organism>
<dbReference type="EMBL" id="QZWG01000013">
    <property type="protein sequence ID" value="RZB73434.1"/>
    <property type="molecule type" value="Genomic_DNA"/>
</dbReference>
<evidence type="ECO:0000313" key="2">
    <source>
        <dbReference type="Proteomes" id="UP000289340"/>
    </source>
</evidence>
<dbReference type="PANTHER" id="PTHR31480">
    <property type="entry name" value="BIFUNCTIONAL LYCOPENE CYCLASE/PHYTOENE SYNTHASE"/>
    <property type="match status" value="1"/>
</dbReference>
<sequence>MINTGSNRKPCCGRRRFGVIIRSEVNVAPKQRGILRLSKQGVPLAVQEVVHRNICAEYAKTFYLVWCRRMDGLVDDPNAVYMSSAILDRWEDRLHDIFNGQPYDMLDAALTDIVSKFPLDIKGHDTKHENGYEESPIQQFSRVISLLLLCGGNCGLNDCSDNGHCPGVCHPNSKCI</sequence>
<dbReference type="Gene3D" id="1.10.600.10">
    <property type="entry name" value="Farnesyl Diphosphate Synthase"/>
    <property type="match status" value="1"/>
</dbReference>
<gene>
    <name evidence="1" type="ORF">D0Y65_037224</name>
</gene>
<dbReference type="Proteomes" id="UP000289340">
    <property type="component" value="Chromosome 13"/>
</dbReference>
<name>A0A445HIA2_GLYSO</name>
<dbReference type="SUPFAM" id="SSF48576">
    <property type="entry name" value="Terpenoid synthases"/>
    <property type="match status" value="1"/>
</dbReference>
<dbReference type="InterPro" id="IPR008949">
    <property type="entry name" value="Isoprenoid_synthase_dom_sf"/>
</dbReference>
<reference evidence="1 2" key="1">
    <citation type="submission" date="2018-09" db="EMBL/GenBank/DDBJ databases">
        <title>A high-quality reference genome of wild soybean provides a powerful tool to mine soybean genomes.</title>
        <authorList>
            <person name="Xie M."/>
            <person name="Chung C.Y.L."/>
            <person name="Li M.-W."/>
            <person name="Wong F.-L."/>
            <person name="Chan T.-F."/>
            <person name="Lam H.-M."/>
        </authorList>
    </citation>
    <scope>NUCLEOTIDE SEQUENCE [LARGE SCALE GENOMIC DNA]</scope>
    <source>
        <strain evidence="2">cv. W05</strain>
        <tissue evidence="1">Hypocotyl of etiolated seedlings</tissue>
    </source>
</reference>
<keyword evidence="2" id="KW-1185">Reference proteome</keyword>
<dbReference type="AlphaFoldDB" id="A0A445HIA2"/>
<protein>
    <submittedName>
        <fullName evidence="1">Bifunctional 15-cis-phytoene synthase, chromoplastic</fullName>
    </submittedName>
</protein>
<accession>A0A445HIA2</accession>
<proteinExistence type="predicted"/>